<dbReference type="OrthoDB" id="6189127at2"/>
<evidence type="ECO:0000313" key="6">
    <source>
        <dbReference type="Proteomes" id="UP000196125"/>
    </source>
</evidence>
<dbReference type="Pfam" id="PF05036">
    <property type="entry name" value="SPOR"/>
    <property type="match status" value="1"/>
</dbReference>
<evidence type="ECO:0000313" key="4">
    <source>
        <dbReference type="EMBL" id="MDW6002741.1"/>
    </source>
</evidence>
<keyword evidence="2" id="KW-1133">Transmembrane helix</keyword>
<dbReference type="InterPro" id="IPR027417">
    <property type="entry name" value="P-loop_NTPase"/>
</dbReference>
<dbReference type="Proteomes" id="UP001283366">
    <property type="component" value="Unassembled WGS sequence"/>
</dbReference>
<protein>
    <submittedName>
        <fullName evidence="4">AAA family ATPase</fullName>
    </submittedName>
</protein>
<evidence type="ECO:0000256" key="2">
    <source>
        <dbReference type="SAM" id="Phobius"/>
    </source>
</evidence>
<dbReference type="PROSITE" id="PS51724">
    <property type="entry name" value="SPOR"/>
    <property type="match status" value="1"/>
</dbReference>
<dbReference type="EMBL" id="FXXI01000009">
    <property type="protein sequence ID" value="SMS02233.1"/>
    <property type="molecule type" value="Genomic_DNA"/>
</dbReference>
<dbReference type="RefSeq" id="WP_087482261.1">
    <property type="nucleotide sequence ID" value="NZ_AP024883.1"/>
</dbReference>
<dbReference type="InterPro" id="IPR036680">
    <property type="entry name" value="SPOR-like_sf"/>
</dbReference>
<evidence type="ECO:0000313" key="5">
    <source>
        <dbReference type="EMBL" id="SMS02233.1"/>
    </source>
</evidence>
<proteinExistence type="predicted"/>
<feature type="region of interest" description="Disordered" evidence="1">
    <location>
        <begin position="371"/>
        <end position="419"/>
    </location>
</feature>
<dbReference type="PANTHER" id="PTHR35894:SF7">
    <property type="entry name" value="GENERAL SECRETION PATHWAY PROTEIN A-RELATED"/>
    <property type="match status" value="1"/>
</dbReference>
<accession>A0A1Y6J1N6</accession>
<reference evidence="4 7" key="2">
    <citation type="submission" date="2023-11" db="EMBL/GenBank/DDBJ databases">
        <title>Plant-associative lifestyle of Vibrio porteresiae and its evolutionary dynamics.</title>
        <authorList>
            <person name="Rameshkumar N."/>
            <person name="Kirti K."/>
        </authorList>
    </citation>
    <scope>NUCLEOTIDE SEQUENCE [LARGE SCALE GENOMIC DNA]</scope>
    <source>
        <strain evidence="4 7">MSSRF38</strain>
    </source>
</reference>
<dbReference type="PANTHER" id="PTHR35894">
    <property type="entry name" value="GENERAL SECRETION PATHWAY PROTEIN A-RELATED"/>
    <property type="match status" value="1"/>
</dbReference>
<feature type="compositionally biased region" description="Low complexity" evidence="1">
    <location>
        <begin position="391"/>
        <end position="405"/>
    </location>
</feature>
<feature type="transmembrane region" description="Helical" evidence="2">
    <location>
        <begin position="238"/>
        <end position="256"/>
    </location>
</feature>
<evidence type="ECO:0000313" key="7">
    <source>
        <dbReference type="Proteomes" id="UP001283366"/>
    </source>
</evidence>
<keyword evidence="2" id="KW-0812">Transmembrane</keyword>
<dbReference type="InterPro" id="IPR007730">
    <property type="entry name" value="SPOR-like_dom"/>
</dbReference>
<gene>
    <name evidence="4" type="ORF">SBX37_07710</name>
    <name evidence="5" type="ORF">VIM7927_03551</name>
</gene>
<dbReference type="GO" id="GO:0042834">
    <property type="term" value="F:peptidoglycan binding"/>
    <property type="evidence" value="ECO:0007669"/>
    <property type="project" value="InterPro"/>
</dbReference>
<dbReference type="SUPFAM" id="SSF52540">
    <property type="entry name" value="P-loop containing nucleoside triphosphate hydrolases"/>
    <property type="match status" value="1"/>
</dbReference>
<evidence type="ECO:0000256" key="1">
    <source>
        <dbReference type="SAM" id="MobiDB-lite"/>
    </source>
</evidence>
<dbReference type="Proteomes" id="UP000196125">
    <property type="component" value="Unassembled WGS sequence"/>
</dbReference>
<organism evidence="5 6">
    <name type="scientific">Vibrio mangrovi</name>
    <dbReference type="NCBI Taxonomy" id="474394"/>
    <lineage>
        <taxon>Bacteria</taxon>
        <taxon>Pseudomonadati</taxon>
        <taxon>Pseudomonadota</taxon>
        <taxon>Gammaproteobacteria</taxon>
        <taxon>Vibrionales</taxon>
        <taxon>Vibrionaceae</taxon>
        <taxon>Vibrio</taxon>
    </lineage>
</organism>
<dbReference type="GO" id="GO:0016887">
    <property type="term" value="F:ATP hydrolysis activity"/>
    <property type="evidence" value="ECO:0007669"/>
    <property type="project" value="InterPro"/>
</dbReference>
<feature type="domain" description="SPOR" evidence="3">
    <location>
        <begin position="433"/>
        <end position="511"/>
    </location>
</feature>
<name>A0A1Y6J1N6_9VIBR</name>
<evidence type="ECO:0000259" key="3">
    <source>
        <dbReference type="PROSITE" id="PS51724"/>
    </source>
</evidence>
<dbReference type="InterPro" id="IPR052026">
    <property type="entry name" value="ExeA_AAA_ATPase_DNA-bind"/>
</dbReference>
<dbReference type="InterPro" id="IPR049945">
    <property type="entry name" value="AAA_22"/>
</dbReference>
<keyword evidence="7" id="KW-1185">Reference proteome</keyword>
<sequence length="523" mass="57569">MSAAHGRVLELQSQVDLLERLRLLTHFGSNLVTVSGEAGAGKTWIAQRYLEAWAEDKNQSLLLCYPNQDDHQHRMTILTQISSHARFNPDDSLTDNLTAVFEDDPCNIVIVVDNAQLLSENLISELWMLVLEAQEKPQWSINVILFALPRVLDTLLTRIGYGQEHKPVDLEIERLSQDDADRLFEYLVMRFVDVKMEKRVRHAYSKAKKTPGDIIALGEKKMEKRIVIRSIVGSPAKIAVLILLVAVCLGGGYWWMLSGQQAPAVNTLDDIVADDVAKEQTVIPTLPESGNMAGDAKTSSSASDEENQNEVLPGGVTDDSNALPPAVISDGESVGVDDQGQRVVISSEVVDALMEGKPEHADTAKLDHLAQQASPETPVATDPASTEEAQESSSVSPAEAESSSSPTADKDSAASSPNLPGLSFAYTTTELMAMSARSYTLQLAAFNSLQEVEDFIRRHQLQSQVYVYPTIRDQVNWYIVTYENYPTIQMARDAVATLPSSIQALGPWAKSLRQVQREIERVK</sequence>
<dbReference type="Pfam" id="PF13401">
    <property type="entry name" value="AAA_22"/>
    <property type="match status" value="1"/>
</dbReference>
<keyword evidence="2" id="KW-0472">Membrane</keyword>
<reference evidence="5 6" key="1">
    <citation type="submission" date="2017-05" db="EMBL/GenBank/DDBJ databases">
        <authorList>
            <person name="Song R."/>
            <person name="Chenine A.L."/>
            <person name="Ruprecht R.M."/>
        </authorList>
    </citation>
    <scope>NUCLEOTIDE SEQUENCE [LARGE SCALE GENOMIC DNA]</scope>
    <source>
        <strain evidence="5 6">CECT 7927</strain>
    </source>
</reference>
<dbReference type="EMBL" id="JAWRCO010000001">
    <property type="protein sequence ID" value="MDW6002741.1"/>
    <property type="molecule type" value="Genomic_DNA"/>
</dbReference>
<dbReference type="Gene3D" id="3.40.50.300">
    <property type="entry name" value="P-loop containing nucleotide triphosphate hydrolases"/>
    <property type="match status" value="1"/>
</dbReference>
<dbReference type="AlphaFoldDB" id="A0A1Y6J1N6"/>
<dbReference type="Gene3D" id="3.30.70.1070">
    <property type="entry name" value="Sporulation related repeat"/>
    <property type="match status" value="1"/>
</dbReference>
<feature type="region of interest" description="Disordered" evidence="1">
    <location>
        <begin position="282"/>
        <end position="340"/>
    </location>
</feature>